<name>A0AA90TSQ2_9BACI</name>
<evidence type="ECO:0000256" key="2">
    <source>
        <dbReference type="SAM" id="MobiDB-lite"/>
    </source>
</evidence>
<feature type="domain" description="DnaB/C C-terminal" evidence="3">
    <location>
        <begin position="215"/>
        <end position="288"/>
    </location>
</feature>
<accession>A0AA90TSQ2</accession>
<evidence type="ECO:0000313" key="5">
    <source>
        <dbReference type="Proteomes" id="UP001178888"/>
    </source>
</evidence>
<protein>
    <submittedName>
        <fullName evidence="4">DnaD domain protein</fullName>
    </submittedName>
</protein>
<sequence>MSTLLVYENPMIVIPSLANRIGLNEAVVLQQIHYWVNKSTHMIEGRKWIYNTYNDWQEQFSFWSLSTIKRVFRSLADQGLLLSGNWNKSKMDQTKWYTIDYERLEALELSPNIQKKEVELNERKHVEAEIDSIASEINAPAVKKNLYKEDSFGRDLDEKDTYTSENEEFDGAFLHTTPGQKVKLKAFVHNIENSPDIQNPLLSNQKTEDVKEIIEFWDTNGFGFTNVNAKEKLLSWLDDSSFMQPKEMILKAMNIACANNKRKLNYIVAILKNWENESLLTVEEVEREQEKQKQKTVPKHRKSTESSPSGRDIPRGFELDLTAGEE</sequence>
<dbReference type="InterPro" id="IPR034829">
    <property type="entry name" value="DnaD-like_sf"/>
</dbReference>
<dbReference type="PANTHER" id="PTHR37293">
    <property type="entry name" value="PHAGE REPLICATION PROTEIN-RELATED"/>
    <property type="match status" value="1"/>
</dbReference>
<dbReference type="RefSeq" id="WP_308913451.1">
    <property type="nucleotide sequence ID" value="NZ_JAVGVR010000001.1"/>
</dbReference>
<dbReference type="SUPFAM" id="SSF158499">
    <property type="entry name" value="DnaD domain-like"/>
    <property type="match status" value="1"/>
</dbReference>
<dbReference type="EMBL" id="JAVGVR010000001">
    <property type="protein sequence ID" value="MDQ6598065.1"/>
    <property type="molecule type" value="Genomic_DNA"/>
</dbReference>
<dbReference type="InterPro" id="IPR006343">
    <property type="entry name" value="DnaB/C_C"/>
</dbReference>
<dbReference type="PANTHER" id="PTHR37293:SF5">
    <property type="entry name" value="DNA REPLICATION PROTEIN"/>
    <property type="match status" value="1"/>
</dbReference>
<comment type="caution">
    <text evidence="4">The sequence shown here is derived from an EMBL/GenBank/DDBJ whole genome shotgun (WGS) entry which is preliminary data.</text>
</comment>
<dbReference type="NCBIfam" id="TIGR01446">
    <property type="entry name" value="DnaD_dom"/>
    <property type="match status" value="1"/>
</dbReference>
<evidence type="ECO:0000313" key="4">
    <source>
        <dbReference type="EMBL" id="MDQ6598065.1"/>
    </source>
</evidence>
<dbReference type="InterPro" id="IPR053162">
    <property type="entry name" value="DnaD"/>
</dbReference>
<comment type="similarity">
    <text evidence="1">Belongs to the DnaB/DnaD family.</text>
</comment>
<gene>
    <name evidence="4" type="ORF">RCG21_17175</name>
</gene>
<dbReference type="Proteomes" id="UP001178888">
    <property type="component" value="Unassembled WGS sequence"/>
</dbReference>
<dbReference type="Pfam" id="PF07261">
    <property type="entry name" value="DnaB_2"/>
    <property type="match status" value="1"/>
</dbReference>
<feature type="region of interest" description="Disordered" evidence="2">
    <location>
        <begin position="285"/>
        <end position="326"/>
    </location>
</feature>
<keyword evidence="5" id="KW-1185">Reference proteome</keyword>
<reference evidence="4" key="1">
    <citation type="submission" date="2023-08" db="EMBL/GenBank/DDBJ databases">
        <title>Nitrogen cycling bacteria in agricultural field soils.</title>
        <authorList>
            <person name="Jang J."/>
        </authorList>
    </citation>
    <scope>NUCLEOTIDE SEQUENCE</scope>
    <source>
        <strain evidence="4">PS3-36</strain>
    </source>
</reference>
<proteinExistence type="inferred from homology"/>
<dbReference type="Gene3D" id="1.10.10.630">
    <property type="entry name" value="DnaD domain-like"/>
    <property type="match status" value="1"/>
</dbReference>
<evidence type="ECO:0000259" key="3">
    <source>
        <dbReference type="Pfam" id="PF07261"/>
    </source>
</evidence>
<organism evidence="4 5">
    <name type="scientific">Bacillus salipaludis</name>
    <dbReference type="NCBI Taxonomy" id="2547811"/>
    <lineage>
        <taxon>Bacteria</taxon>
        <taxon>Bacillati</taxon>
        <taxon>Bacillota</taxon>
        <taxon>Bacilli</taxon>
        <taxon>Bacillales</taxon>
        <taxon>Bacillaceae</taxon>
        <taxon>Bacillus</taxon>
    </lineage>
</organism>
<dbReference type="AlphaFoldDB" id="A0AA90TSQ2"/>
<evidence type="ECO:0000256" key="1">
    <source>
        <dbReference type="ARBA" id="ARBA00093462"/>
    </source>
</evidence>